<feature type="transmembrane region" description="Helical" evidence="1">
    <location>
        <begin position="171"/>
        <end position="196"/>
    </location>
</feature>
<dbReference type="EMBL" id="PGTK01000008">
    <property type="protein sequence ID" value="PJF30565.1"/>
    <property type="molecule type" value="Genomic_DNA"/>
</dbReference>
<sequence length="494" mass="55345">MSAARRSVPSLFRALSTQRLVPLIFFALLFALATRPPVDTDTWWHLRTGELILQTGETPRTDTFSHTRYGQTWDYIGWIAQVVMALSYRALGEAGLALLTAALATLGMWLVWQVCEGDVYTRAFAVLIGATAAAIFWSARPQMFSFVFAALLLYLLHRLKRQGQDQTWLIVPLIIVWVNTHPGYFIAFILLGGFIAGEALGKILNALETPALTWRQIGKLIVITAISYAALALNPAGIATWTYAFRTFGIGALQNYIQEWASPDFHQRETWAFLALFFGTFAVVGFSQRRHDLTDLFLFCGTAFMAFYAARNISLFALVATPILTRHVHAFRELRGWRLPKARPPKGAALALNWLLLALIVGGAALKVVTELTPSAIQRAQAERLPLGAVAYLNAARPRGTMFNSYNWGGYLLFAAPDFPVFVDGRTDLYDDELLTEWLRAYTGAAWREVFTRWSIDLVVIERESVLAALLRDSADWQETYSDSISAVFRRRSS</sequence>
<accession>A0A2M8NZ36</accession>
<comment type="caution">
    <text evidence="2">The sequence shown here is derived from an EMBL/GenBank/DDBJ whole genome shotgun (WGS) entry which is preliminary data.</text>
</comment>
<protein>
    <recommendedName>
        <fullName evidence="4">Glycosyltransferase RgtA/B/C/D-like domain-containing protein</fullName>
    </recommendedName>
</protein>
<feature type="transmembrane region" description="Helical" evidence="1">
    <location>
        <begin position="20"/>
        <end position="38"/>
    </location>
</feature>
<dbReference type="AlphaFoldDB" id="A0A2M8NZ36"/>
<feature type="transmembrane region" description="Helical" evidence="1">
    <location>
        <begin position="94"/>
        <end position="112"/>
    </location>
</feature>
<feature type="transmembrane region" description="Helical" evidence="1">
    <location>
        <begin position="119"/>
        <end position="137"/>
    </location>
</feature>
<evidence type="ECO:0000313" key="2">
    <source>
        <dbReference type="EMBL" id="PJF30565.1"/>
    </source>
</evidence>
<name>A0A2M8NZ36_9CHLR</name>
<feature type="transmembrane region" description="Helical" evidence="1">
    <location>
        <begin position="216"/>
        <end position="233"/>
    </location>
</feature>
<organism evidence="2 3">
    <name type="scientific">Candidatus Thermofonsia Clade 1 bacterium</name>
    <dbReference type="NCBI Taxonomy" id="2364210"/>
    <lineage>
        <taxon>Bacteria</taxon>
        <taxon>Bacillati</taxon>
        <taxon>Chloroflexota</taxon>
        <taxon>Candidatus Thermofontia</taxon>
        <taxon>Candidatus Thermofonsia Clade 1</taxon>
    </lineage>
</organism>
<keyword evidence="1" id="KW-0812">Transmembrane</keyword>
<evidence type="ECO:0008006" key="4">
    <source>
        <dbReference type="Google" id="ProtNLM"/>
    </source>
</evidence>
<evidence type="ECO:0000313" key="3">
    <source>
        <dbReference type="Proteomes" id="UP000228921"/>
    </source>
</evidence>
<proteinExistence type="predicted"/>
<evidence type="ECO:0000256" key="1">
    <source>
        <dbReference type="SAM" id="Phobius"/>
    </source>
</evidence>
<keyword evidence="1" id="KW-0472">Membrane</keyword>
<keyword evidence="1" id="KW-1133">Transmembrane helix</keyword>
<reference evidence="2 3" key="1">
    <citation type="submission" date="2017-11" db="EMBL/GenBank/DDBJ databases">
        <title>Evolution of Phototrophy in the Chloroflexi Phylum Driven by Horizontal Gene Transfer.</title>
        <authorList>
            <person name="Ward L.M."/>
            <person name="Hemp J."/>
            <person name="Shih P.M."/>
            <person name="Mcglynn S.E."/>
            <person name="Fischer W."/>
        </authorList>
    </citation>
    <scope>NUCLEOTIDE SEQUENCE [LARGE SCALE GENOMIC DNA]</scope>
    <source>
        <strain evidence="2">CP2_2F</strain>
    </source>
</reference>
<dbReference type="Proteomes" id="UP000228921">
    <property type="component" value="Unassembled WGS sequence"/>
</dbReference>
<feature type="transmembrane region" description="Helical" evidence="1">
    <location>
        <begin position="296"/>
        <end position="324"/>
    </location>
</feature>
<feature type="transmembrane region" description="Helical" evidence="1">
    <location>
        <begin position="270"/>
        <end position="287"/>
    </location>
</feature>
<feature type="transmembrane region" description="Helical" evidence="1">
    <location>
        <begin position="347"/>
        <end position="369"/>
    </location>
</feature>
<gene>
    <name evidence="2" type="ORF">CUN51_07080</name>
</gene>